<sequence length="101" mass="11248">MRARFGPPWEAPRGRARTAPDAASGPRVRNATYRSGPADSGEEEISFQTAGRDLKQMVDAGLLVPVGERRTRACTAGEDLLRLRRRIVRERDPRDDTDPFA</sequence>
<protein>
    <submittedName>
        <fullName evidence="2">Uncharacterized protein</fullName>
    </submittedName>
</protein>
<evidence type="ECO:0000313" key="3">
    <source>
        <dbReference type="Proteomes" id="UP001197247"/>
    </source>
</evidence>
<reference evidence="2 3" key="1">
    <citation type="submission" date="2021-05" db="EMBL/GenBank/DDBJ databases">
        <title>Kineosporia and Streptomyces sp. nov. two new marine actinobacteria isolated from Coral.</title>
        <authorList>
            <person name="Buangrab K."/>
            <person name="Sutthacheep M."/>
            <person name="Yeemin T."/>
            <person name="Harunari E."/>
            <person name="Igarashi Y."/>
            <person name="Kanchanasin P."/>
            <person name="Tanasupawat S."/>
            <person name="Phongsopitanun W."/>
        </authorList>
    </citation>
    <scope>NUCLEOTIDE SEQUENCE [LARGE SCALE GENOMIC DNA]</scope>
    <source>
        <strain evidence="2 3">J2-2</strain>
    </source>
</reference>
<dbReference type="RefSeq" id="WP_214155849.1">
    <property type="nucleotide sequence ID" value="NZ_JAHBAY010000004.1"/>
</dbReference>
<keyword evidence="3" id="KW-1185">Reference proteome</keyword>
<dbReference type="EMBL" id="JAHBAY010000004">
    <property type="protein sequence ID" value="MBT0769548.1"/>
    <property type="molecule type" value="Genomic_DNA"/>
</dbReference>
<evidence type="ECO:0000313" key="2">
    <source>
        <dbReference type="EMBL" id="MBT0769548.1"/>
    </source>
</evidence>
<gene>
    <name evidence="2" type="ORF">KIH74_11490</name>
</gene>
<feature type="region of interest" description="Disordered" evidence="1">
    <location>
        <begin position="1"/>
        <end position="43"/>
    </location>
</feature>
<comment type="caution">
    <text evidence="2">The sequence shown here is derived from an EMBL/GenBank/DDBJ whole genome shotgun (WGS) entry which is preliminary data.</text>
</comment>
<name>A0ABS5TEN5_9ACTN</name>
<dbReference type="Proteomes" id="UP001197247">
    <property type="component" value="Unassembled WGS sequence"/>
</dbReference>
<accession>A0ABS5TEN5</accession>
<proteinExistence type="predicted"/>
<evidence type="ECO:0000256" key="1">
    <source>
        <dbReference type="SAM" id="MobiDB-lite"/>
    </source>
</evidence>
<organism evidence="2 3">
    <name type="scientific">Kineosporia corallincola</name>
    <dbReference type="NCBI Taxonomy" id="2835133"/>
    <lineage>
        <taxon>Bacteria</taxon>
        <taxon>Bacillati</taxon>
        <taxon>Actinomycetota</taxon>
        <taxon>Actinomycetes</taxon>
        <taxon>Kineosporiales</taxon>
        <taxon>Kineosporiaceae</taxon>
        <taxon>Kineosporia</taxon>
    </lineage>
</organism>